<comment type="caution">
    <text evidence="6">The sequence shown here is derived from an EMBL/GenBank/DDBJ whole genome shotgun (WGS) entry which is preliminary data.</text>
</comment>
<keyword evidence="2 4" id="KW-0820">tRNA-binding</keyword>
<dbReference type="OrthoDB" id="19141at2759"/>
<keyword evidence="7" id="KW-1185">Reference proteome</keyword>
<dbReference type="InterPro" id="IPR002547">
    <property type="entry name" value="tRNA-bd_dom"/>
</dbReference>
<proteinExistence type="predicted"/>
<gene>
    <name evidence="6" type="ORF">WICMUC_000344</name>
</gene>
<evidence type="ECO:0000256" key="4">
    <source>
        <dbReference type="PROSITE-ProRule" id="PRU00209"/>
    </source>
</evidence>
<dbReference type="PROSITE" id="PS50886">
    <property type="entry name" value="TRBD"/>
    <property type="match status" value="1"/>
</dbReference>
<evidence type="ECO:0000313" key="6">
    <source>
        <dbReference type="EMBL" id="KAH3680413.1"/>
    </source>
</evidence>
<feature type="domain" description="TRNA-binding" evidence="5">
    <location>
        <begin position="16"/>
        <end position="133"/>
    </location>
</feature>
<dbReference type="InterPro" id="IPR012340">
    <property type="entry name" value="NA-bd_OB-fold"/>
</dbReference>
<protein>
    <recommendedName>
        <fullName evidence="5">tRNA-binding domain-containing protein</fullName>
    </recommendedName>
</protein>
<dbReference type="SUPFAM" id="SSF50249">
    <property type="entry name" value="Nucleic acid-binding proteins"/>
    <property type="match status" value="1"/>
</dbReference>
<evidence type="ECO:0000259" key="5">
    <source>
        <dbReference type="PROSITE" id="PS50886"/>
    </source>
</evidence>
<dbReference type="Pfam" id="PF01588">
    <property type="entry name" value="tRNA_bind"/>
    <property type="match status" value="1"/>
</dbReference>
<dbReference type="AlphaFoldDB" id="A0A9P8PXR2"/>
<sequence length="197" mass="22136">MFKILRRRTVFSRTVTPTALSLKVGFIKECRKHPDADKLYVSKIITSPELINASELTDTSQYLTVCSGLANHVPIEEMINRKIVLLTNLKASKMRGIKSEAMVLAAEIKSSEGSTEVEIVNAPKSSALGERLFFKPFLYDKEPTKLKSKVWEDLQANLFTNNEGVVIYRSEGEDHELSSENSNDTAFVNRLVNAKVR</sequence>
<name>A0A9P8PXR2_9ASCO</name>
<reference evidence="6" key="1">
    <citation type="journal article" date="2021" name="Open Biol.">
        <title>Shared evolutionary footprints suggest mitochondrial oxidative damage underlies multiple complex I losses in fungi.</title>
        <authorList>
            <person name="Schikora-Tamarit M.A."/>
            <person name="Marcet-Houben M."/>
            <person name="Nosek J."/>
            <person name="Gabaldon T."/>
        </authorList>
    </citation>
    <scope>NUCLEOTIDE SEQUENCE</scope>
    <source>
        <strain evidence="6">CBS6341</strain>
    </source>
</reference>
<dbReference type="Proteomes" id="UP000769528">
    <property type="component" value="Unassembled WGS sequence"/>
</dbReference>
<reference evidence="6" key="2">
    <citation type="submission" date="2021-01" db="EMBL/GenBank/DDBJ databases">
        <authorList>
            <person name="Schikora-Tamarit M.A."/>
        </authorList>
    </citation>
    <scope>NUCLEOTIDE SEQUENCE</scope>
    <source>
        <strain evidence="6">CBS6341</strain>
    </source>
</reference>
<evidence type="ECO:0000256" key="2">
    <source>
        <dbReference type="ARBA" id="ARBA00022555"/>
    </source>
</evidence>
<accession>A0A9P8PXR2</accession>
<keyword evidence="1" id="KW-0963">Cytoplasm</keyword>
<dbReference type="EMBL" id="JAEUBF010000117">
    <property type="protein sequence ID" value="KAH3680413.1"/>
    <property type="molecule type" value="Genomic_DNA"/>
</dbReference>
<dbReference type="Gene3D" id="2.40.50.140">
    <property type="entry name" value="Nucleic acid-binding proteins"/>
    <property type="match status" value="1"/>
</dbReference>
<dbReference type="InterPro" id="IPR051270">
    <property type="entry name" value="Tyrosine-tRNA_ligase_regulator"/>
</dbReference>
<evidence type="ECO:0000256" key="3">
    <source>
        <dbReference type="ARBA" id="ARBA00022884"/>
    </source>
</evidence>
<evidence type="ECO:0000256" key="1">
    <source>
        <dbReference type="ARBA" id="ARBA00022490"/>
    </source>
</evidence>
<dbReference type="PANTHER" id="PTHR11586:SF43">
    <property type="entry name" value="TYROSINE--TRNA LIGASE, CYTOPLASMIC"/>
    <property type="match status" value="1"/>
</dbReference>
<organism evidence="6 7">
    <name type="scientific">Wickerhamomyces mucosus</name>
    <dbReference type="NCBI Taxonomy" id="1378264"/>
    <lineage>
        <taxon>Eukaryota</taxon>
        <taxon>Fungi</taxon>
        <taxon>Dikarya</taxon>
        <taxon>Ascomycota</taxon>
        <taxon>Saccharomycotina</taxon>
        <taxon>Saccharomycetes</taxon>
        <taxon>Phaffomycetales</taxon>
        <taxon>Wickerhamomycetaceae</taxon>
        <taxon>Wickerhamomyces</taxon>
    </lineage>
</organism>
<dbReference type="PANTHER" id="PTHR11586">
    <property type="entry name" value="TRNA-AMINOACYLATION COFACTOR ARC1 FAMILY MEMBER"/>
    <property type="match status" value="1"/>
</dbReference>
<evidence type="ECO:0000313" key="7">
    <source>
        <dbReference type="Proteomes" id="UP000769528"/>
    </source>
</evidence>
<dbReference type="GO" id="GO:0004831">
    <property type="term" value="F:tyrosine-tRNA ligase activity"/>
    <property type="evidence" value="ECO:0007669"/>
    <property type="project" value="TreeGrafter"/>
</dbReference>
<keyword evidence="3 4" id="KW-0694">RNA-binding</keyword>
<dbReference type="GO" id="GO:0000049">
    <property type="term" value="F:tRNA binding"/>
    <property type="evidence" value="ECO:0007669"/>
    <property type="project" value="UniProtKB-UniRule"/>
</dbReference>